<evidence type="ECO:0000313" key="2">
    <source>
        <dbReference type="Proteomes" id="UP000177605"/>
    </source>
</evidence>
<reference evidence="1 2" key="1">
    <citation type="journal article" date="2016" name="Nat. Commun.">
        <title>Thousands of microbial genomes shed light on interconnected biogeochemical processes in an aquifer system.</title>
        <authorList>
            <person name="Anantharaman K."/>
            <person name="Brown C.T."/>
            <person name="Hug L.A."/>
            <person name="Sharon I."/>
            <person name="Castelle C.J."/>
            <person name="Probst A.J."/>
            <person name="Thomas B.C."/>
            <person name="Singh A."/>
            <person name="Wilkins M.J."/>
            <person name="Karaoz U."/>
            <person name="Brodie E.L."/>
            <person name="Williams K.H."/>
            <person name="Hubbard S.S."/>
            <person name="Banfield J.F."/>
        </authorList>
    </citation>
    <scope>NUCLEOTIDE SEQUENCE [LARGE SCALE GENOMIC DNA]</scope>
</reference>
<dbReference type="AlphaFoldDB" id="A0A1F8F3J1"/>
<organism evidence="1 2">
    <name type="scientific">Candidatus Yanofskybacteria bacterium RIFCSPHIGHO2_01_FULL_48_25b</name>
    <dbReference type="NCBI Taxonomy" id="1802672"/>
    <lineage>
        <taxon>Bacteria</taxon>
        <taxon>Candidatus Yanofskyibacteriota</taxon>
    </lineage>
</organism>
<comment type="caution">
    <text evidence="1">The sequence shown here is derived from an EMBL/GenBank/DDBJ whole genome shotgun (WGS) entry which is preliminary data.</text>
</comment>
<evidence type="ECO:0008006" key="3">
    <source>
        <dbReference type="Google" id="ProtNLM"/>
    </source>
</evidence>
<name>A0A1F8F3J1_9BACT</name>
<protein>
    <recommendedName>
        <fullName evidence="3">Polymer-forming cytoskeletal protein</fullName>
    </recommendedName>
</protein>
<gene>
    <name evidence="1" type="ORF">A2669_00545</name>
</gene>
<proteinExistence type="predicted"/>
<accession>A0A1F8F3J1</accession>
<sequence>MLFQKHERRCRMTPEEFTKELEGGRRDFRGITVWGGLDLENITVKGDLDLREVTVQGDFYLVHATLKGNLDLTNARVKGDLDLSHGLEGTLYLESFEVKGQIFCGNNLPLAIQCFLYFGGRVHINTKAARALAQALSSMVSPA</sequence>
<evidence type="ECO:0000313" key="1">
    <source>
        <dbReference type="EMBL" id="OGN07238.1"/>
    </source>
</evidence>
<dbReference type="EMBL" id="MGJM01000002">
    <property type="protein sequence ID" value="OGN07238.1"/>
    <property type="molecule type" value="Genomic_DNA"/>
</dbReference>
<dbReference type="Proteomes" id="UP000177605">
    <property type="component" value="Unassembled WGS sequence"/>
</dbReference>